<accession>A0A166HII6</accession>
<dbReference type="PROSITE" id="PS50850">
    <property type="entry name" value="MFS"/>
    <property type="match status" value="1"/>
</dbReference>
<feature type="transmembrane region" description="Helical" evidence="7">
    <location>
        <begin position="428"/>
        <end position="450"/>
    </location>
</feature>
<dbReference type="InterPro" id="IPR020846">
    <property type="entry name" value="MFS_dom"/>
</dbReference>
<proteinExistence type="predicted"/>
<evidence type="ECO:0000256" key="2">
    <source>
        <dbReference type="ARBA" id="ARBA00022448"/>
    </source>
</evidence>
<sequence>MDRKETSPLLPPGHSEEDTESLYTKTSAPTPLPKLQLAIVTCIKVVEPVAYVQIFPYINEFLSDLHVTADPKKIGFYSGLVESIFAIFQLVAIYNTAKLSDKIGRRPVLLCGVAGVALTTILFGLSTSFPMMLVIRAIAGLCSGNSAVAASIVGEITDTSNVGLAMAVFGISWPFGAILGPLLGGGLSNPATKYAWLDWEFFRQYPYFLPCGVSGVLALAAVLAGYLWLQEVGIRELLAMPVMFALCGSAFAMSFLSTTFEVIFILYSYTAVLDGGLGFPPSQIGYSLSMSGIVAVFIQLLLLPWLLRTFDKARLYHWTMCIFLCIFPLLSVLNLVARSGFDEATGVIDAHTTSVIWAGIVVILALLRTSNMAYAFSMMLVKENCPNSASLGITNGLVTFVMCMARAIGPMFGSSTYAFSVDQNIIGGFGWVIAMMVISLAGAYQSFTVYRKQLN</sequence>
<evidence type="ECO:0000259" key="8">
    <source>
        <dbReference type="PROSITE" id="PS50850"/>
    </source>
</evidence>
<feature type="transmembrane region" description="Helical" evidence="7">
    <location>
        <begin position="207"/>
        <end position="229"/>
    </location>
</feature>
<protein>
    <submittedName>
        <fullName evidence="9">MFS general substrate transporter</fullName>
    </submittedName>
</protein>
<dbReference type="OrthoDB" id="419616at2759"/>
<dbReference type="InterPro" id="IPR011701">
    <property type="entry name" value="MFS"/>
</dbReference>
<dbReference type="PANTHER" id="PTHR23504:SF15">
    <property type="entry name" value="MAJOR FACILITATOR SUPERFAMILY (MFS) PROFILE DOMAIN-CONTAINING PROTEIN"/>
    <property type="match status" value="1"/>
</dbReference>
<feature type="transmembrane region" description="Helical" evidence="7">
    <location>
        <begin position="74"/>
        <end position="95"/>
    </location>
</feature>
<dbReference type="AlphaFoldDB" id="A0A166HII6"/>
<evidence type="ECO:0000313" key="9">
    <source>
        <dbReference type="EMBL" id="KZP18894.1"/>
    </source>
</evidence>
<feature type="transmembrane region" description="Helical" evidence="7">
    <location>
        <begin position="131"/>
        <end position="152"/>
    </location>
</feature>
<evidence type="ECO:0000256" key="1">
    <source>
        <dbReference type="ARBA" id="ARBA00004141"/>
    </source>
</evidence>
<evidence type="ECO:0000256" key="3">
    <source>
        <dbReference type="ARBA" id="ARBA00022692"/>
    </source>
</evidence>
<evidence type="ECO:0000256" key="5">
    <source>
        <dbReference type="ARBA" id="ARBA00023136"/>
    </source>
</evidence>
<keyword evidence="2" id="KW-0813">Transport</keyword>
<evidence type="ECO:0000256" key="6">
    <source>
        <dbReference type="SAM" id="MobiDB-lite"/>
    </source>
</evidence>
<dbReference type="PROSITE" id="PS00216">
    <property type="entry name" value="SUGAR_TRANSPORT_1"/>
    <property type="match status" value="1"/>
</dbReference>
<dbReference type="InterPro" id="IPR036259">
    <property type="entry name" value="MFS_trans_sf"/>
</dbReference>
<keyword evidence="3 7" id="KW-0812">Transmembrane</keyword>
<dbReference type="Gene3D" id="1.20.1250.20">
    <property type="entry name" value="MFS general substrate transporter like domains"/>
    <property type="match status" value="1"/>
</dbReference>
<keyword evidence="5 7" id="KW-0472">Membrane</keyword>
<feature type="transmembrane region" description="Helical" evidence="7">
    <location>
        <begin position="356"/>
        <end position="376"/>
    </location>
</feature>
<feature type="transmembrane region" description="Helical" evidence="7">
    <location>
        <begin position="284"/>
        <end position="303"/>
    </location>
</feature>
<reference evidence="9 10" key="1">
    <citation type="journal article" date="2016" name="Mol. Biol. Evol.">
        <title>Comparative Genomics of Early-Diverging Mushroom-Forming Fungi Provides Insights into the Origins of Lignocellulose Decay Capabilities.</title>
        <authorList>
            <person name="Nagy L.G."/>
            <person name="Riley R."/>
            <person name="Tritt A."/>
            <person name="Adam C."/>
            <person name="Daum C."/>
            <person name="Floudas D."/>
            <person name="Sun H."/>
            <person name="Yadav J.S."/>
            <person name="Pangilinan J."/>
            <person name="Larsson K.H."/>
            <person name="Matsuura K."/>
            <person name="Barry K."/>
            <person name="Labutti K."/>
            <person name="Kuo R."/>
            <person name="Ohm R.A."/>
            <person name="Bhattacharya S.S."/>
            <person name="Shirouzu T."/>
            <person name="Yoshinaga Y."/>
            <person name="Martin F.M."/>
            <person name="Grigoriev I.V."/>
            <person name="Hibbett D.S."/>
        </authorList>
    </citation>
    <scope>NUCLEOTIDE SEQUENCE [LARGE SCALE GENOMIC DNA]</scope>
    <source>
        <strain evidence="9 10">CBS 109695</strain>
    </source>
</reference>
<dbReference type="PANTHER" id="PTHR23504">
    <property type="entry name" value="MAJOR FACILITATOR SUPERFAMILY DOMAIN-CONTAINING PROTEIN 10"/>
    <property type="match status" value="1"/>
</dbReference>
<feature type="transmembrane region" description="Helical" evidence="7">
    <location>
        <begin position="241"/>
        <end position="269"/>
    </location>
</feature>
<dbReference type="EMBL" id="KV417568">
    <property type="protein sequence ID" value="KZP18894.1"/>
    <property type="molecule type" value="Genomic_DNA"/>
</dbReference>
<feature type="domain" description="Major facilitator superfamily (MFS) profile" evidence="8">
    <location>
        <begin position="36"/>
        <end position="454"/>
    </location>
</feature>
<feature type="transmembrane region" description="Helical" evidence="7">
    <location>
        <begin position="107"/>
        <end position="125"/>
    </location>
</feature>
<dbReference type="PRINTS" id="PR01035">
    <property type="entry name" value="TCRTETA"/>
</dbReference>
<keyword evidence="10" id="KW-1185">Reference proteome</keyword>
<evidence type="ECO:0000256" key="4">
    <source>
        <dbReference type="ARBA" id="ARBA00022989"/>
    </source>
</evidence>
<name>A0A166HII6_9AGAM</name>
<organism evidence="9 10">
    <name type="scientific">Athelia psychrophila</name>
    <dbReference type="NCBI Taxonomy" id="1759441"/>
    <lineage>
        <taxon>Eukaryota</taxon>
        <taxon>Fungi</taxon>
        <taxon>Dikarya</taxon>
        <taxon>Basidiomycota</taxon>
        <taxon>Agaricomycotina</taxon>
        <taxon>Agaricomycetes</taxon>
        <taxon>Agaricomycetidae</taxon>
        <taxon>Atheliales</taxon>
        <taxon>Atheliaceae</taxon>
        <taxon>Athelia</taxon>
    </lineage>
</organism>
<dbReference type="Proteomes" id="UP000076532">
    <property type="component" value="Unassembled WGS sequence"/>
</dbReference>
<dbReference type="InterPro" id="IPR005829">
    <property type="entry name" value="Sugar_transporter_CS"/>
</dbReference>
<feature type="transmembrane region" description="Helical" evidence="7">
    <location>
        <begin position="164"/>
        <end position="187"/>
    </location>
</feature>
<keyword evidence="4 7" id="KW-1133">Transmembrane helix</keyword>
<dbReference type="Pfam" id="PF07690">
    <property type="entry name" value="MFS_1"/>
    <property type="match status" value="1"/>
</dbReference>
<evidence type="ECO:0000256" key="7">
    <source>
        <dbReference type="SAM" id="Phobius"/>
    </source>
</evidence>
<dbReference type="GO" id="GO:0016020">
    <property type="term" value="C:membrane"/>
    <property type="evidence" value="ECO:0007669"/>
    <property type="project" value="UniProtKB-SubCell"/>
</dbReference>
<comment type="subcellular location">
    <subcellularLocation>
        <location evidence="1">Membrane</location>
        <topology evidence="1">Multi-pass membrane protein</topology>
    </subcellularLocation>
</comment>
<feature type="transmembrane region" description="Helical" evidence="7">
    <location>
        <begin position="388"/>
        <end position="408"/>
    </location>
</feature>
<dbReference type="SUPFAM" id="SSF103473">
    <property type="entry name" value="MFS general substrate transporter"/>
    <property type="match status" value="1"/>
</dbReference>
<gene>
    <name evidence="9" type="ORF">FIBSPDRAFT_933129</name>
</gene>
<evidence type="ECO:0000313" key="10">
    <source>
        <dbReference type="Proteomes" id="UP000076532"/>
    </source>
</evidence>
<dbReference type="GO" id="GO:0022857">
    <property type="term" value="F:transmembrane transporter activity"/>
    <property type="evidence" value="ECO:0007669"/>
    <property type="project" value="InterPro"/>
</dbReference>
<dbReference type="InterPro" id="IPR001958">
    <property type="entry name" value="Tet-R_TetA/multi-R_MdtG-like"/>
</dbReference>
<feature type="transmembrane region" description="Helical" evidence="7">
    <location>
        <begin position="315"/>
        <end position="336"/>
    </location>
</feature>
<feature type="region of interest" description="Disordered" evidence="6">
    <location>
        <begin position="1"/>
        <end position="26"/>
    </location>
</feature>